<evidence type="ECO:0000313" key="4">
    <source>
        <dbReference type="EMBL" id="CAG14487.1"/>
    </source>
</evidence>
<protein>
    <submittedName>
        <fullName evidence="4">(spotted green pufferfish) hypothetical protein</fullName>
    </submittedName>
</protein>
<comment type="caution">
    <text evidence="4">The sequence shown here is derived from an EMBL/GenBank/DDBJ whole genome shotgun (WGS) entry which is preliminary data.</text>
</comment>
<evidence type="ECO:0000256" key="1">
    <source>
        <dbReference type="ARBA" id="ARBA00022741"/>
    </source>
</evidence>
<proteinExistence type="predicted"/>
<dbReference type="OrthoDB" id="120976at2759"/>
<feature type="non-terminal residue" evidence="4">
    <location>
        <position position="1"/>
    </location>
</feature>
<dbReference type="EMBL" id="CAAE01022869">
    <property type="protein sequence ID" value="CAG14487.1"/>
    <property type="molecule type" value="Genomic_DNA"/>
</dbReference>
<keyword evidence="2" id="KW-0067">ATP-binding</keyword>
<sequence>IWSIETKLVLKQMGKLAFTMLQRNSKVFFEKDMMECDLDLREVTVFSGLCTELPAASSRGQREFCYVHFTLQVKQHCPSNGICDILAGVRLSNITCFT</sequence>
<dbReference type="InterPro" id="IPR041075">
    <property type="entry name" value="NOD1/2_WH"/>
</dbReference>
<name>Q4RAU6_TETNG</name>
<evidence type="ECO:0000256" key="2">
    <source>
        <dbReference type="ARBA" id="ARBA00022840"/>
    </source>
</evidence>
<gene>
    <name evidence="4" type="ORF">GSTENG00037257001</name>
</gene>
<feature type="domain" description="NOD1/2 winged helix" evidence="3">
    <location>
        <begin position="9"/>
        <end position="65"/>
    </location>
</feature>
<evidence type="ECO:0000259" key="3">
    <source>
        <dbReference type="Pfam" id="PF17779"/>
    </source>
</evidence>
<dbReference type="AlphaFoldDB" id="Q4RAU6"/>
<keyword evidence="1" id="KW-0547">Nucleotide-binding</keyword>
<accession>Q4RAU6</accession>
<dbReference type="Pfam" id="PF17779">
    <property type="entry name" value="WHD_NOD2"/>
    <property type="match status" value="1"/>
</dbReference>
<reference evidence="4" key="2">
    <citation type="submission" date="2004-02" db="EMBL/GenBank/DDBJ databases">
        <authorList>
            <consortium name="Genoscope"/>
            <consortium name="Whitehead Institute Centre for Genome Research"/>
        </authorList>
    </citation>
    <scope>NUCLEOTIDE SEQUENCE</scope>
</reference>
<dbReference type="GO" id="GO:0005524">
    <property type="term" value="F:ATP binding"/>
    <property type="evidence" value="ECO:0007669"/>
    <property type="project" value="UniProtKB-KW"/>
</dbReference>
<reference evidence="4" key="1">
    <citation type="journal article" date="2004" name="Nature">
        <title>Genome duplication in the teleost fish Tetraodon nigroviridis reveals the early vertebrate proto-karyotype.</title>
        <authorList>
            <person name="Jaillon O."/>
            <person name="Aury J.-M."/>
            <person name="Brunet F."/>
            <person name="Petit J.-L."/>
            <person name="Stange-Thomann N."/>
            <person name="Mauceli E."/>
            <person name="Bouneau L."/>
            <person name="Fischer C."/>
            <person name="Ozouf-Costaz C."/>
            <person name="Bernot A."/>
            <person name="Nicaud S."/>
            <person name="Jaffe D."/>
            <person name="Fisher S."/>
            <person name="Lutfalla G."/>
            <person name="Dossat C."/>
            <person name="Segurens B."/>
            <person name="Dasilva C."/>
            <person name="Salanoubat M."/>
            <person name="Levy M."/>
            <person name="Boudet N."/>
            <person name="Castellano S."/>
            <person name="Anthouard V."/>
            <person name="Jubin C."/>
            <person name="Castelli V."/>
            <person name="Katinka M."/>
            <person name="Vacherie B."/>
            <person name="Biemont C."/>
            <person name="Skalli Z."/>
            <person name="Cattolico L."/>
            <person name="Poulain J."/>
            <person name="De Berardinis V."/>
            <person name="Cruaud C."/>
            <person name="Duprat S."/>
            <person name="Brottier P."/>
            <person name="Coutanceau J.-P."/>
            <person name="Gouzy J."/>
            <person name="Parra G."/>
            <person name="Lardier G."/>
            <person name="Chapple C."/>
            <person name="McKernan K.J."/>
            <person name="McEwan P."/>
            <person name="Bosak S."/>
            <person name="Kellis M."/>
            <person name="Volff J.-N."/>
            <person name="Guigo R."/>
            <person name="Zody M.C."/>
            <person name="Mesirov J."/>
            <person name="Lindblad-Toh K."/>
            <person name="Birren B."/>
            <person name="Nusbaum C."/>
            <person name="Kahn D."/>
            <person name="Robinson-Rechavi M."/>
            <person name="Laudet V."/>
            <person name="Schachter V."/>
            <person name="Quetier F."/>
            <person name="Saurin W."/>
            <person name="Scarpelli C."/>
            <person name="Wincker P."/>
            <person name="Lander E.S."/>
            <person name="Weissenbach J."/>
            <person name="Roest Crollius H."/>
        </authorList>
    </citation>
    <scope>NUCLEOTIDE SEQUENCE [LARGE SCALE GENOMIC DNA]</scope>
</reference>
<dbReference type="KEGG" id="tng:GSTEN00037257G001"/>
<organism evidence="4">
    <name type="scientific">Tetraodon nigroviridis</name>
    <name type="common">Spotted green pufferfish</name>
    <name type="synonym">Chelonodon nigroviridis</name>
    <dbReference type="NCBI Taxonomy" id="99883"/>
    <lineage>
        <taxon>Eukaryota</taxon>
        <taxon>Metazoa</taxon>
        <taxon>Chordata</taxon>
        <taxon>Craniata</taxon>
        <taxon>Vertebrata</taxon>
        <taxon>Euteleostomi</taxon>
        <taxon>Actinopterygii</taxon>
        <taxon>Neopterygii</taxon>
        <taxon>Teleostei</taxon>
        <taxon>Neoteleostei</taxon>
        <taxon>Acanthomorphata</taxon>
        <taxon>Eupercaria</taxon>
        <taxon>Tetraodontiformes</taxon>
        <taxon>Tetradontoidea</taxon>
        <taxon>Tetraodontidae</taxon>
        <taxon>Tetraodon</taxon>
    </lineage>
</organism>